<keyword evidence="1" id="KW-1133">Transmembrane helix</keyword>
<proteinExistence type="predicted"/>
<accession>X0QCI3</accession>
<reference evidence="2 3" key="1">
    <citation type="submission" date="2014-02" db="EMBL/GenBank/DDBJ databases">
        <title>Whole genome shotgun sequence of Rhodococcus wratislaviensis NBRC 100605.</title>
        <authorList>
            <person name="Hosoyama A."/>
            <person name="Tsuchikane K."/>
            <person name="Yoshida I."/>
            <person name="Ohji S."/>
            <person name="Ichikawa N."/>
            <person name="Yamazoe A."/>
            <person name="Fujita N."/>
        </authorList>
    </citation>
    <scope>NUCLEOTIDE SEQUENCE [LARGE SCALE GENOMIC DNA]</scope>
    <source>
        <strain evidence="2 3">NBRC 100605</strain>
    </source>
</reference>
<dbReference type="RefSeq" id="WP_052033550.1">
    <property type="nucleotide sequence ID" value="NZ_BAWF01000056.1"/>
</dbReference>
<protein>
    <recommendedName>
        <fullName evidence="4">Two-component histidine kinase</fullName>
    </recommendedName>
</protein>
<evidence type="ECO:0000256" key="1">
    <source>
        <dbReference type="SAM" id="Phobius"/>
    </source>
</evidence>
<gene>
    <name evidence="2" type="ORF">RW1_056_00340</name>
</gene>
<name>X0QCI3_RHOWR</name>
<feature type="transmembrane region" description="Helical" evidence="1">
    <location>
        <begin position="24"/>
        <end position="44"/>
    </location>
</feature>
<dbReference type="Proteomes" id="UP000019491">
    <property type="component" value="Unassembled WGS sequence"/>
</dbReference>
<comment type="caution">
    <text evidence="2">The sequence shown here is derived from an EMBL/GenBank/DDBJ whole genome shotgun (WGS) entry which is preliminary data.</text>
</comment>
<evidence type="ECO:0008006" key="4">
    <source>
        <dbReference type="Google" id="ProtNLM"/>
    </source>
</evidence>
<keyword evidence="1" id="KW-0472">Membrane</keyword>
<evidence type="ECO:0000313" key="2">
    <source>
        <dbReference type="EMBL" id="GAF48606.1"/>
    </source>
</evidence>
<keyword evidence="1" id="KW-0812">Transmembrane</keyword>
<keyword evidence="3" id="KW-1185">Reference proteome</keyword>
<evidence type="ECO:0000313" key="3">
    <source>
        <dbReference type="Proteomes" id="UP000019491"/>
    </source>
</evidence>
<organism evidence="2 3">
    <name type="scientific">Rhodococcus wratislaviensis NBRC 100605</name>
    <dbReference type="NCBI Taxonomy" id="1219028"/>
    <lineage>
        <taxon>Bacteria</taxon>
        <taxon>Bacillati</taxon>
        <taxon>Actinomycetota</taxon>
        <taxon>Actinomycetes</taxon>
        <taxon>Mycobacteriales</taxon>
        <taxon>Nocardiaceae</taxon>
        <taxon>Rhodococcus</taxon>
    </lineage>
</organism>
<dbReference type="AlphaFoldDB" id="X0QCI3"/>
<sequence length="119" mass="12744">MSAIAFDYFGLWPVDLGASGAQNWVAIAVVLIVALVANTVAGLVRTRATEADQRRREVEANRDEMGVLAELQSAFRRVATLVALGSDPGEVFSGVAGELTRFLGADHSTLNRMTENAPR</sequence>
<dbReference type="EMBL" id="BAWF01000056">
    <property type="protein sequence ID" value="GAF48606.1"/>
    <property type="molecule type" value="Genomic_DNA"/>
</dbReference>